<evidence type="ECO:0000256" key="4">
    <source>
        <dbReference type="SAM" id="MobiDB-lite"/>
    </source>
</evidence>
<dbReference type="PROSITE" id="PS50082">
    <property type="entry name" value="WD_REPEATS_2"/>
    <property type="match status" value="2"/>
</dbReference>
<feature type="compositionally biased region" description="Low complexity" evidence="4">
    <location>
        <begin position="212"/>
        <end position="236"/>
    </location>
</feature>
<feature type="region of interest" description="Disordered" evidence="4">
    <location>
        <begin position="166"/>
        <end position="192"/>
    </location>
</feature>
<feature type="region of interest" description="Disordered" evidence="4">
    <location>
        <begin position="212"/>
        <end position="312"/>
    </location>
</feature>
<dbReference type="GO" id="GO:0019901">
    <property type="term" value="F:protein kinase binding"/>
    <property type="evidence" value="ECO:0007669"/>
    <property type="project" value="TreeGrafter"/>
</dbReference>
<dbReference type="PROSITE" id="PS51783">
    <property type="entry name" value="PH_BEACH"/>
    <property type="match status" value="1"/>
</dbReference>
<dbReference type="Gene3D" id="2.60.120.200">
    <property type="match status" value="1"/>
</dbReference>
<gene>
    <name evidence="7" type="primary">lvsC</name>
    <name evidence="7" type="ORF">PPL_11368</name>
</gene>
<dbReference type="InterPro" id="IPR015943">
    <property type="entry name" value="WD40/YVTN_repeat-like_dom_sf"/>
</dbReference>
<dbReference type="InterPro" id="IPR050865">
    <property type="entry name" value="BEACH_Domain"/>
</dbReference>
<dbReference type="InterPro" id="IPR046852">
    <property type="entry name" value="Neurobeachin_a-sol"/>
</dbReference>
<feature type="compositionally biased region" description="Polar residues" evidence="4">
    <location>
        <begin position="2508"/>
        <end position="2518"/>
    </location>
</feature>
<dbReference type="InterPro" id="IPR016024">
    <property type="entry name" value="ARM-type_fold"/>
</dbReference>
<dbReference type="SUPFAM" id="SSF81837">
    <property type="entry name" value="BEACH domain"/>
    <property type="match status" value="1"/>
</dbReference>
<dbReference type="InterPro" id="IPR031570">
    <property type="entry name" value="NBEA/BDCP_DUF4704"/>
</dbReference>
<dbReference type="OMA" id="FDDAVIH"/>
<dbReference type="InterPro" id="IPR001680">
    <property type="entry name" value="WD40_rpt"/>
</dbReference>
<dbReference type="Proteomes" id="UP000001396">
    <property type="component" value="Unassembled WGS sequence"/>
</dbReference>
<name>D3BT75_HETP5</name>
<dbReference type="SUPFAM" id="SSF49899">
    <property type="entry name" value="Concanavalin A-like lectins/glucanases"/>
    <property type="match status" value="1"/>
</dbReference>
<dbReference type="FunCoup" id="D3BT75">
    <property type="interactions" value="216"/>
</dbReference>
<feature type="compositionally biased region" description="Low complexity" evidence="4">
    <location>
        <begin position="249"/>
        <end position="312"/>
    </location>
</feature>
<organism evidence="7 8">
    <name type="scientific">Heterostelium pallidum (strain ATCC 26659 / Pp 5 / PN500)</name>
    <name type="common">Cellular slime mold</name>
    <name type="synonym">Polysphondylium pallidum</name>
    <dbReference type="NCBI Taxonomy" id="670386"/>
    <lineage>
        <taxon>Eukaryota</taxon>
        <taxon>Amoebozoa</taxon>
        <taxon>Evosea</taxon>
        <taxon>Eumycetozoa</taxon>
        <taxon>Dictyostelia</taxon>
        <taxon>Acytosteliales</taxon>
        <taxon>Acytosteliaceae</taxon>
        <taxon>Heterostelium</taxon>
    </lineage>
</organism>
<dbReference type="SUPFAM" id="SSF48371">
    <property type="entry name" value="ARM repeat"/>
    <property type="match status" value="3"/>
</dbReference>
<dbReference type="Pfam" id="PF20425">
    <property type="entry name" value="Neurobeachin"/>
    <property type="match status" value="1"/>
</dbReference>
<dbReference type="Pfam" id="PF15787">
    <property type="entry name" value="DUF4704"/>
    <property type="match status" value="1"/>
</dbReference>
<dbReference type="PANTHER" id="PTHR13743">
    <property type="entry name" value="BEIGE/BEACH-RELATED"/>
    <property type="match status" value="1"/>
</dbReference>
<dbReference type="Gene3D" id="2.130.10.10">
    <property type="entry name" value="YVTN repeat-like/Quinoprotein amine dehydrogenase"/>
    <property type="match status" value="1"/>
</dbReference>
<dbReference type="InterPro" id="IPR019775">
    <property type="entry name" value="WD40_repeat_CS"/>
</dbReference>
<dbReference type="SMART" id="SM01026">
    <property type="entry name" value="Beach"/>
    <property type="match status" value="1"/>
</dbReference>
<evidence type="ECO:0000256" key="1">
    <source>
        <dbReference type="ARBA" id="ARBA00022574"/>
    </source>
</evidence>
<dbReference type="CDD" id="cd06071">
    <property type="entry name" value="Beach"/>
    <property type="match status" value="1"/>
</dbReference>
<feature type="region of interest" description="Disordered" evidence="4">
    <location>
        <begin position="1"/>
        <end position="22"/>
    </location>
</feature>
<dbReference type="InterPro" id="IPR011989">
    <property type="entry name" value="ARM-like"/>
</dbReference>
<dbReference type="InterPro" id="IPR036322">
    <property type="entry name" value="WD40_repeat_dom_sf"/>
</dbReference>
<keyword evidence="2" id="KW-0677">Repeat</keyword>
<evidence type="ECO:0000259" key="5">
    <source>
        <dbReference type="PROSITE" id="PS50197"/>
    </source>
</evidence>
<evidence type="ECO:0000256" key="2">
    <source>
        <dbReference type="ARBA" id="ARBA00022737"/>
    </source>
</evidence>
<dbReference type="SMART" id="SM00320">
    <property type="entry name" value="WD40"/>
    <property type="match status" value="5"/>
</dbReference>
<feature type="region of interest" description="Disordered" evidence="4">
    <location>
        <begin position="2985"/>
        <end position="3004"/>
    </location>
</feature>
<dbReference type="InterPro" id="IPR000409">
    <property type="entry name" value="BEACH_dom"/>
</dbReference>
<dbReference type="Gene3D" id="1.25.10.10">
    <property type="entry name" value="Leucine-rich Repeat Variant"/>
    <property type="match status" value="2"/>
</dbReference>
<evidence type="ECO:0000313" key="7">
    <source>
        <dbReference type="EMBL" id="EFA75292.1"/>
    </source>
</evidence>
<dbReference type="Gene3D" id="1.10.1540.10">
    <property type="entry name" value="BEACH domain"/>
    <property type="match status" value="1"/>
</dbReference>
<feature type="region of interest" description="Disordered" evidence="4">
    <location>
        <begin position="615"/>
        <end position="717"/>
    </location>
</feature>
<dbReference type="Pfam" id="PF16057">
    <property type="entry name" value="DUF4800"/>
    <property type="match status" value="1"/>
</dbReference>
<dbReference type="InParanoid" id="D3BT75"/>
<feature type="region of interest" description="Disordered" evidence="4">
    <location>
        <begin position="2123"/>
        <end position="2147"/>
    </location>
</feature>
<dbReference type="GO" id="GO:0008104">
    <property type="term" value="P:intracellular protein localization"/>
    <property type="evidence" value="ECO:0007669"/>
    <property type="project" value="TreeGrafter"/>
</dbReference>
<dbReference type="PROSITE" id="PS50294">
    <property type="entry name" value="WD_REPEATS_REGION"/>
    <property type="match status" value="1"/>
</dbReference>
<feature type="domain" description="BEACH-type PH" evidence="6">
    <location>
        <begin position="2594"/>
        <end position="2696"/>
    </location>
</feature>
<dbReference type="InterPro" id="IPR011993">
    <property type="entry name" value="PH-like_dom_sf"/>
</dbReference>
<feature type="compositionally biased region" description="Low complexity" evidence="4">
    <location>
        <begin position="628"/>
        <end position="702"/>
    </location>
</feature>
<dbReference type="InterPro" id="IPR023362">
    <property type="entry name" value="PH-BEACH_dom"/>
</dbReference>
<sequence>MDKGGSGNSGGGNGGEDSFINITPTGMKHQNNFTTGSHRTISFSRKAQPGVIQFGAARFKSQPDLSRDMLTGDQSSQLWRTKAGAQKSDDLWKAFKSSIDTPDDALTHPFQAARLAALKLTSFRDTGSPAFIKWWPYLKVLLGNFCQIASNLAYDRIGWQLMVKQGTSSGHAPDMSTDEISPSTSPTSSLQNLSISPLQHLSHLQSKLSSSSSDILSSSGNTINNNNNNNNNSHNSILIGLKDQHQNIGNNNNSNSSSSSNNTNNSNSLSSSKDLNNNNNNSNSLSNSKDLNNSGNNNNNSNNNSGFSSSSNSGNSFSYTTQQLFKLGIIGILVDCIQFFNDCYVTKLPKESSSQFRYLIIDTLGILIYSSGNNVHCKLKESGADMKTIISAIGRKAYIKSTKKLNTLQREFQYQLHVLRVIRELIHSNPINAKQFLSLKGFKSVQDFILWCTECFQPESFHFTDDICQELGGGASGGAGGSVIFPDAFSSSKAPTTYDSLNSVLSSLKYTTFSEQSFIKTPTFLKRSKVTQLAQLFSVLQSMTFTAIPFSKISVASGNSSSSSGSLFINQNFSNFSNSLNNWSTTVFINASANNNSSSNNINSSQTLTNDWVAQSSVPTSPLPPTPLQSTIITNSPSPSGSSLNISSTNIGSNNNNNNNNNSSSSSINNSGVISQTNQGSWSNYNSPNNSTTSVITASTTSGSGGGGSSNTVTTANQSGITIGSSSMTSLMSSPLSNSNTVVSPYLPSTSLTSSSSILAHSSTNNHHTSSSGGMSPLLNNSSTNLLFDPDQPKKHVNIYLIEMLLEGLFKENSKDINKPSILLMIKTKYPELQLIVLEYLVKIVLESGEAMDIMRKYFLWDLVLSEYFYDCQYDPEYFEQLDAIQKNRTTYIFNGLRSNTLTVTQFLATYDQIDNFEEIMVLLGFMKNNLNSPAKLVDICQLLINITKSNPKTIRSLISLKIFTQLSSIIEKLIQQPEQQQQDPTAKKARNILLSYLGQLIVNEELSIHALTDKQLIETLFLILKKQELKQYALTQIYHLMKLNPDSEQSLSEMYNYYISQLSKIKDDTTPEYGFDLTLALLDGIRQVIKVNPKKQQLFKKFGVFIKIVNLVNIDGTKERMSTLCHSVLKTVIILMANSSKIKKHFRNHIGYDSLKNIIVKSERSISEKTMNILLDMMVDGDFDREYNYVIQNSDATLLIFQLLQHFPLELQHQILDTFTPIVLKCTTNQSVCCNCHLIYHLLGAINAKQPMEITTKILQLIQYLGYHSVSVRELKKLFGLLKSDDGEHRPPTTSVLLSTLQNIAVSRNPGPQVYFDFDGKDSCINLPTFEKWPFPKGFTFCAWVRIESFVDPTGTPDYKPRLFSFLNDAGNGIEALFIYQQVQVQTVTNGNQVKTVFPSSLAFEERKWYFVTIVYSTNLFSSSEIKIFIDGQQRAKASVKIPIHQGPMNNFKIGNNARCFNEARSNPLYGQMGAFNIFDESLSPSQIQSIYSLGANFNTSFQDVEGISTKNSHTFDQSLTNRLFLNYNCRAIEGDLCLDNTPNIGGDRNYDATLVAINPCVSRDIKDIIYCLGGIKVLFPLIPQLNQTLADPQLDSTSSSKLTIQVLGLFKDMLRGSEANQEEMLRCNGLAVLSYLLQTIPPENLTLGALNIFKDMSNQISEPSLVEEVYSLLLDFRLWIKTRFEVQKSLMVMIKQIIFDKHDQVKDIITVQVMLDIMANFYWYEFAESSAILTSKDILQKRPNQSDITDLRQVIFEIIRQLLRNPTTSDVAAIARYTIYTMDKTQVIEMIEFLIDLLSKSSFQQFFDELEKIGSTDIFLTLMSNKDEAVRGAALQLISKLHLTSHANNQTVSNNKLTLKKKVKSIFQDSIIIARSLHLFPLTEYTYRYLMAFALGFNVEPVNFNITMTLEDLMADHVNIVFPEIIGAILKLLPTAESIILRQLILQNIKVLMGNNAANRTSLLQIDKWPEHLFSVLNDAEIKNDQQYSNVTDLIIDIMKILSIHSLTEAKGYKTLEQILATLRPFAERGVLDYHYLTRTLLSNIVLSIRSEANTTSDKESPLNTRSKKVFDNLIHFLMIVEEFIFYSPLDDVNPLTSSFAIVDLNGLEQFRAAEPAQTPSNLINQQQPGNNGGSPSSPNFVGMASNALNSNTPSYYSKIHLNERNEWVDYQLITELLELVDTLKLSQYSSSEGSYTTALQTGKATQMFTSHQQRIIHRILLESIKECCKRGENIQVLHRNTSRLKNLLEKDLSTKSEDSNLRCLFALSHLIKAMRNCTIDNNMPAHQQKLVVSMKEIIRKTKTGVTNHLVHRHVNTSRHSVSLSDIEHEIAGWVAELSDSTRTTDFSTIVMCHVRWTHVCEYVEEMASQFGNEEKAISLRVEKRKKKRNKNLLIIEEKEAEAFSVAERKADFDLKQVDRLLWNVERERRLALLSELQLVTYETSAQWRRILRSLTNERGPWGTTETVVHWKLDKTENSSRMRYKQKRNYQFDEHANCAIDDDATGGSQFKSSKGIESSDSNNNNDENSKKDSSFSDLKVKPLPSMDNDLVDDWAMVCEYDNLLDDQVVSMSPNHSSSSPSGAANMTLLSNLAKEKIIYSTQCDWVSPMNLKKGRLDISAVHFTFTEEIAESEKESTPNFEPKIKVWNIETVKDIQLRRYLLRGSALEIFMKDQTTSFFNFTKNDRNKVYSKINSVRRTYFRETITNLNPSDTLKKATTEWQQRRMCNFDYLMVLNTIAGRTYNDLTQYPVFPWVIKDYTSPTLDLNNPEIYRDLSKPIGALNEKRLEVFKDRYESFDDPDIPKFFYGSHYSSAGTVLFYLIRMEPFTSMFLQLQGARFDHADRMFDSIEMAWHNTLTSSTDVKELIPEFFYMPEFLNNQNQFNFGVKQNGVPIGDVVLPPWAATPHDFVRINREALESEYVSMHLHEWIDLIFGVKQRGRAAIDAYNVFYYLTYEGSVDIDAIEDETMRKATESQINNFGQTPTQLFSKKSHPQREPLQESQQSMFKSPQNLHAFYLKIAIKPLVYLYIPEQTQPMSYLLSDKVVVIDRSRLVTSHKWFPNNQNEKSPFTFELDPSSGAKRRIGLPFANDVTISQNCFAVTNDGRYVISCGHWDNSFKLSFTDNAKLIQSVIKHKDIVTCLAWSSDGQTLITGSRDTTLMVWNLSSHKSAVPKFENVPTHILYGHDDEVTCVDLNIELDICISGSKDGTCIIHNLRRGEYVRTISLPKQSPVSKCSISNQGHIVIYSQADLVIYLYSINGQLLKSVDTHERLHSIIISRDSEYLISGGDKGTVVLRTLYNLKFAHKLSFDTPINSLAMGSDQKHLMVGLEDGRLLIIAKSKT</sequence>
<dbReference type="FunFam" id="1.10.1540.10:FF:000001">
    <property type="entry name" value="neurobeachin isoform X1"/>
    <property type="match status" value="1"/>
</dbReference>
<dbReference type="GeneID" id="31366836"/>
<feature type="compositionally biased region" description="Low complexity" evidence="4">
    <location>
        <begin position="2127"/>
        <end position="2142"/>
    </location>
</feature>
<evidence type="ECO:0000259" key="6">
    <source>
        <dbReference type="PROSITE" id="PS51783"/>
    </source>
</evidence>
<evidence type="ECO:0000256" key="3">
    <source>
        <dbReference type="PROSITE-ProRule" id="PRU00221"/>
    </source>
</evidence>
<feature type="region of interest" description="Disordered" evidence="4">
    <location>
        <begin position="2505"/>
        <end position="2542"/>
    </location>
</feature>
<dbReference type="RefSeq" id="XP_020427426.1">
    <property type="nucleotide sequence ID" value="XM_020582123.1"/>
</dbReference>
<dbReference type="InterPro" id="IPR046851">
    <property type="entry name" value="NBCH_WD40"/>
</dbReference>
<proteinExistence type="predicted"/>
<protein>
    <submittedName>
        <fullName evidence="7">BEACH domain-containing protein</fullName>
    </submittedName>
</protein>
<feature type="compositionally biased region" description="Gly residues" evidence="4">
    <location>
        <begin position="1"/>
        <end position="15"/>
    </location>
</feature>
<dbReference type="GO" id="GO:0016020">
    <property type="term" value="C:membrane"/>
    <property type="evidence" value="ECO:0007669"/>
    <property type="project" value="TreeGrafter"/>
</dbReference>
<feature type="compositionally biased region" description="Basic and acidic residues" evidence="4">
    <location>
        <begin position="2529"/>
        <end position="2542"/>
    </location>
</feature>
<dbReference type="PROSITE" id="PS00678">
    <property type="entry name" value="WD_REPEATS_1"/>
    <property type="match status" value="1"/>
</dbReference>
<dbReference type="Pfam" id="PF14844">
    <property type="entry name" value="PH_BEACH"/>
    <property type="match status" value="1"/>
</dbReference>
<dbReference type="Pfam" id="PF02138">
    <property type="entry name" value="Beach"/>
    <property type="match status" value="1"/>
</dbReference>
<dbReference type="Gene3D" id="2.30.29.30">
    <property type="entry name" value="Pleckstrin-homology domain (PH domain)/Phosphotyrosine-binding domain (PTB)"/>
    <property type="match status" value="1"/>
</dbReference>
<dbReference type="InterPro" id="IPR036372">
    <property type="entry name" value="BEACH_dom_sf"/>
</dbReference>
<dbReference type="CDD" id="cd01201">
    <property type="entry name" value="PH_BEACH"/>
    <property type="match status" value="1"/>
</dbReference>
<dbReference type="Pfam" id="PF20426">
    <property type="entry name" value="NBCH_WD40"/>
    <property type="match status" value="1"/>
</dbReference>
<dbReference type="PROSITE" id="PS50197">
    <property type="entry name" value="BEACH"/>
    <property type="match status" value="1"/>
</dbReference>
<keyword evidence="1 3" id="KW-0853">WD repeat</keyword>
<comment type="caution">
    <text evidence="7">The sequence shown here is derived from an EMBL/GenBank/DDBJ whole genome shotgun (WGS) entry which is preliminary data.</text>
</comment>
<dbReference type="EMBL" id="ADBJ01000056">
    <property type="protein sequence ID" value="EFA75292.1"/>
    <property type="molecule type" value="Genomic_DNA"/>
</dbReference>
<accession>D3BT75</accession>
<evidence type="ECO:0000313" key="8">
    <source>
        <dbReference type="Proteomes" id="UP000001396"/>
    </source>
</evidence>
<feature type="domain" description="BEACH" evidence="5">
    <location>
        <begin position="2708"/>
        <end position="2998"/>
    </location>
</feature>
<feature type="repeat" description="WD" evidence="3">
    <location>
        <begin position="3185"/>
        <end position="3226"/>
    </location>
</feature>
<dbReference type="SUPFAM" id="SSF50978">
    <property type="entry name" value="WD40 repeat-like"/>
    <property type="match status" value="1"/>
</dbReference>
<keyword evidence="8" id="KW-1185">Reference proteome</keyword>
<dbReference type="SUPFAM" id="SSF50729">
    <property type="entry name" value="PH domain-like"/>
    <property type="match status" value="1"/>
</dbReference>
<dbReference type="GO" id="GO:0005829">
    <property type="term" value="C:cytosol"/>
    <property type="evidence" value="ECO:0007669"/>
    <property type="project" value="TreeGrafter"/>
</dbReference>
<dbReference type="InterPro" id="IPR013320">
    <property type="entry name" value="ConA-like_dom_sf"/>
</dbReference>
<feature type="compositionally biased region" description="Polar residues" evidence="4">
    <location>
        <begin position="178"/>
        <end position="192"/>
    </location>
</feature>
<reference evidence="7 8" key="1">
    <citation type="journal article" date="2011" name="Genome Res.">
        <title>Phylogeny-wide analysis of social amoeba genomes highlights ancient origins for complex intercellular communication.</title>
        <authorList>
            <person name="Heidel A.J."/>
            <person name="Lawal H.M."/>
            <person name="Felder M."/>
            <person name="Schilde C."/>
            <person name="Helps N.R."/>
            <person name="Tunggal B."/>
            <person name="Rivero F."/>
            <person name="John U."/>
            <person name="Schleicher M."/>
            <person name="Eichinger L."/>
            <person name="Platzer M."/>
            <person name="Noegel A.A."/>
            <person name="Schaap P."/>
            <person name="Gloeckner G."/>
        </authorList>
    </citation>
    <scope>NUCLEOTIDE SEQUENCE [LARGE SCALE GENOMIC DNA]</scope>
    <source>
        <strain evidence="8">ATCC 26659 / Pp 5 / PN500</strain>
    </source>
</reference>
<feature type="repeat" description="WD" evidence="3">
    <location>
        <begin position="3134"/>
        <end position="3175"/>
    </location>
</feature>
<dbReference type="PANTHER" id="PTHR13743:SF160">
    <property type="entry name" value="BEACH DOMAIN-CONTAINING PROTEIN LVSC"/>
    <property type="match status" value="1"/>
</dbReference>